<name>A0A368S742_SETIT</name>
<organism evidence="1">
    <name type="scientific">Setaria italica</name>
    <name type="common">Foxtail millet</name>
    <name type="synonym">Panicum italicum</name>
    <dbReference type="NCBI Taxonomy" id="4555"/>
    <lineage>
        <taxon>Eukaryota</taxon>
        <taxon>Viridiplantae</taxon>
        <taxon>Streptophyta</taxon>
        <taxon>Embryophyta</taxon>
        <taxon>Tracheophyta</taxon>
        <taxon>Spermatophyta</taxon>
        <taxon>Magnoliopsida</taxon>
        <taxon>Liliopsida</taxon>
        <taxon>Poales</taxon>
        <taxon>Poaceae</taxon>
        <taxon>PACMAD clade</taxon>
        <taxon>Panicoideae</taxon>
        <taxon>Panicodae</taxon>
        <taxon>Paniceae</taxon>
        <taxon>Cenchrinae</taxon>
        <taxon>Setaria</taxon>
    </lineage>
</organism>
<sequence>MMDHLLTSCVHNRETWFCVLKFFGLQWLMPQVKALFAKWWIQARKRVAKTQWKGFDSLVWLVAWLLWKERNRQVHERTALQLVALVSVVLEEARTWGWAGFLGLRSLILLRIP</sequence>
<gene>
    <name evidence="1" type="ORF">SETIT_8G125100v2</name>
</gene>
<protein>
    <recommendedName>
        <fullName evidence="2">Reverse transcriptase zinc-binding domain-containing protein</fullName>
    </recommendedName>
</protein>
<reference evidence="1" key="2">
    <citation type="submission" date="2015-07" db="EMBL/GenBank/DDBJ databases">
        <authorList>
            <person name="Noorani M."/>
        </authorList>
    </citation>
    <scope>NUCLEOTIDE SEQUENCE</scope>
    <source>
        <strain evidence="1">Yugu1</strain>
    </source>
</reference>
<accession>A0A368S742</accession>
<dbReference type="EMBL" id="CM003535">
    <property type="protein sequence ID" value="RCV38227.1"/>
    <property type="molecule type" value="Genomic_DNA"/>
</dbReference>
<proteinExistence type="predicted"/>
<evidence type="ECO:0000313" key="1">
    <source>
        <dbReference type="EMBL" id="RCV38227.1"/>
    </source>
</evidence>
<dbReference type="AlphaFoldDB" id="A0A368S742"/>
<dbReference type="OrthoDB" id="1743873at2759"/>
<reference evidence="1" key="1">
    <citation type="journal article" date="2012" name="Nat. Biotechnol.">
        <title>Reference genome sequence of the model plant Setaria.</title>
        <authorList>
            <person name="Bennetzen J.L."/>
            <person name="Schmutz J."/>
            <person name="Wang H."/>
            <person name="Percifield R."/>
            <person name="Hawkins J."/>
            <person name="Pontaroli A.C."/>
            <person name="Estep M."/>
            <person name="Feng L."/>
            <person name="Vaughn J.N."/>
            <person name="Grimwood J."/>
            <person name="Jenkins J."/>
            <person name="Barry K."/>
            <person name="Lindquist E."/>
            <person name="Hellsten U."/>
            <person name="Deshpande S."/>
            <person name="Wang X."/>
            <person name="Wu X."/>
            <person name="Mitros T."/>
            <person name="Triplett J."/>
            <person name="Yang X."/>
            <person name="Ye C.Y."/>
            <person name="Mauro-Herrera M."/>
            <person name="Wang L."/>
            <person name="Li P."/>
            <person name="Sharma M."/>
            <person name="Sharma R."/>
            <person name="Ronald P.C."/>
            <person name="Panaud O."/>
            <person name="Kellogg E.A."/>
            <person name="Brutnell T.P."/>
            <person name="Doust A.N."/>
            <person name="Tuskan G.A."/>
            <person name="Rokhsar D."/>
            <person name="Devos K.M."/>
        </authorList>
    </citation>
    <scope>NUCLEOTIDE SEQUENCE [LARGE SCALE GENOMIC DNA]</scope>
    <source>
        <strain evidence="1">Yugu1</strain>
    </source>
</reference>
<evidence type="ECO:0008006" key="2">
    <source>
        <dbReference type="Google" id="ProtNLM"/>
    </source>
</evidence>